<keyword evidence="3" id="KW-0173">Coenzyme A biosynthesis</keyword>
<keyword evidence="3" id="KW-0808">Transferase</keyword>
<keyword evidence="2 3" id="KW-0067">ATP-binding</keyword>
<dbReference type="HAMAP" id="MF_00376">
    <property type="entry name" value="Dephospho_CoA_kinase"/>
    <property type="match status" value="1"/>
</dbReference>
<keyword evidence="1 3" id="KW-0547">Nucleotide-binding</keyword>
<dbReference type="UniPathway" id="UPA00241">
    <property type="reaction ID" value="UER00356"/>
</dbReference>
<accession>A0A249LFW4</accession>
<name>A0A249LFW4_9ACTN</name>
<sequence>MAFVIGLTGGIGSGKSLAAQYFSQLGAIVIDADQLARAAIERGSQGFDEVLLRFGDSILKNGDIDRTALGQVIFEDAQAKKDLEAIIHPRIRVEFEEAVASLTPGQILVYEIPLLVETGAADRFDFVITVESQADLRKQRLRDRGMFHSDIEKRMASQASEQERRAIADCVITNDAGEDELLRQVENVWESTILPRAQI</sequence>
<evidence type="ECO:0000256" key="2">
    <source>
        <dbReference type="ARBA" id="ARBA00022840"/>
    </source>
</evidence>
<keyword evidence="3" id="KW-0963">Cytoplasm</keyword>
<dbReference type="NCBIfam" id="TIGR00152">
    <property type="entry name" value="dephospho-CoA kinase"/>
    <property type="match status" value="1"/>
</dbReference>
<comment type="similarity">
    <text evidence="3">Belongs to the CoaE family.</text>
</comment>
<dbReference type="KEGG" id="plim:PHILAsVB114_03890"/>
<evidence type="ECO:0000256" key="1">
    <source>
        <dbReference type="ARBA" id="ARBA00022741"/>
    </source>
</evidence>
<dbReference type="SUPFAM" id="SSF52540">
    <property type="entry name" value="P-loop containing nucleoside triphosphate hydrolases"/>
    <property type="match status" value="1"/>
</dbReference>
<dbReference type="GO" id="GO:0004140">
    <property type="term" value="F:dephospho-CoA kinase activity"/>
    <property type="evidence" value="ECO:0007669"/>
    <property type="project" value="UniProtKB-UniRule"/>
</dbReference>
<evidence type="ECO:0000256" key="4">
    <source>
        <dbReference type="NCBIfam" id="TIGR00152"/>
    </source>
</evidence>
<dbReference type="GO" id="GO:0005737">
    <property type="term" value="C:cytoplasm"/>
    <property type="evidence" value="ECO:0007669"/>
    <property type="project" value="UniProtKB-SubCell"/>
</dbReference>
<protein>
    <recommendedName>
        <fullName evidence="3 4">Dephospho-CoA kinase</fullName>
        <ecNumber evidence="3 4">2.7.1.24</ecNumber>
    </recommendedName>
    <alternativeName>
        <fullName evidence="3">Dephosphocoenzyme A kinase</fullName>
    </alternativeName>
</protein>
<dbReference type="EC" id="2.7.1.24" evidence="3 4"/>
<evidence type="ECO:0000313" key="6">
    <source>
        <dbReference type="Proteomes" id="UP000217221"/>
    </source>
</evidence>
<dbReference type="OrthoDB" id="9812943at2"/>
<evidence type="ECO:0000256" key="3">
    <source>
        <dbReference type="HAMAP-Rule" id="MF_00376"/>
    </source>
</evidence>
<reference evidence="5 6" key="1">
    <citation type="submission" date="2016-07" db="EMBL/GenBank/DDBJ databases">
        <title>High microdiversification within the ubiquitous acI lineage of Actinobacteria.</title>
        <authorList>
            <person name="Neuenschwander S.M."/>
            <person name="Salcher M."/>
            <person name="Ghai R."/>
            <person name="Pernthaler J."/>
        </authorList>
    </citation>
    <scope>NUCLEOTIDE SEQUENCE [LARGE SCALE GENOMIC DNA]</scope>
    <source>
        <strain evidence="5">MMS-VB-114</strain>
    </source>
</reference>
<dbReference type="Pfam" id="PF01121">
    <property type="entry name" value="CoaE"/>
    <property type="match status" value="1"/>
</dbReference>
<comment type="pathway">
    <text evidence="3">Cofactor biosynthesis; coenzyme A biosynthesis; CoA from (R)-pantothenate: step 5/5.</text>
</comment>
<dbReference type="NCBIfam" id="NF002879">
    <property type="entry name" value="PRK03333.1"/>
    <property type="match status" value="1"/>
</dbReference>
<dbReference type="PANTHER" id="PTHR10695">
    <property type="entry name" value="DEPHOSPHO-COA KINASE-RELATED"/>
    <property type="match status" value="1"/>
</dbReference>
<organism evidence="5 6">
    <name type="scientific">Candidatus Planktophila limnetica</name>
    <dbReference type="NCBI Taxonomy" id="573600"/>
    <lineage>
        <taxon>Bacteria</taxon>
        <taxon>Bacillati</taxon>
        <taxon>Actinomycetota</taxon>
        <taxon>Actinomycetes</taxon>
        <taxon>Candidatus Nanopelagicales</taxon>
        <taxon>Candidatus Nanopelagicaceae</taxon>
        <taxon>Candidatus Planktophila</taxon>
    </lineage>
</organism>
<dbReference type="PROSITE" id="PS51219">
    <property type="entry name" value="DPCK"/>
    <property type="match status" value="1"/>
</dbReference>
<keyword evidence="3 5" id="KW-0418">Kinase</keyword>
<dbReference type="GO" id="GO:0015937">
    <property type="term" value="P:coenzyme A biosynthetic process"/>
    <property type="evidence" value="ECO:0007669"/>
    <property type="project" value="UniProtKB-UniRule"/>
</dbReference>
<dbReference type="EMBL" id="CP016782">
    <property type="protein sequence ID" value="ASY27785.1"/>
    <property type="molecule type" value="Genomic_DNA"/>
</dbReference>
<dbReference type="InterPro" id="IPR001977">
    <property type="entry name" value="Depp_CoAkinase"/>
</dbReference>
<keyword evidence="6" id="KW-1185">Reference proteome</keyword>
<feature type="binding site" evidence="3">
    <location>
        <begin position="12"/>
        <end position="17"/>
    </location>
    <ligand>
        <name>ATP</name>
        <dbReference type="ChEBI" id="CHEBI:30616"/>
    </ligand>
</feature>
<dbReference type="Proteomes" id="UP000217221">
    <property type="component" value="Chromosome"/>
</dbReference>
<dbReference type="PANTHER" id="PTHR10695:SF46">
    <property type="entry name" value="BIFUNCTIONAL COENZYME A SYNTHASE-RELATED"/>
    <property type="match status" value="1"/>
</dbReference>
<comment type="subcellular location">
    <subcellularLocation>
        <location evidence="3">Cytoplasm</location>
    </subcellularLocation>
</comment>
<gene>
    <name evidence="3" type="primary">coaE</name>
    <name evidence="5" type="ORF">PHILAsVB114_03890</name>
</gene>
<dbReference type="CDD" id="cd02022">
    <property type="entry name" value="DPCK"/>
    <property type="match status" value="1"/>
</dbReference>
<comment type="function">
    <text evidence="3">Catalyzes the phosphorylation of the 3'-hydroxyl group of dephosphocoenzyme A to form coenzyme A.</text>
</comment>
<dbReference type="InterPro" id="IPR027417">
    <property type="entry name" value="P-loop_NTPase"/>
</dbReference>
<proteinExistence type="inferred from homology"/>
<evidence type="ECO:0000313" key="5">
    <source>
        <dbReference type="EMBL" id="ASY27785.1"/>
    </source>
</evidence>
<dbReference type="GO" id="GO:0005524">
    <property type="term" value="F:ATP binding"/>
    <property type="evidence" value="ECO:0007669"/>
    <property type="project" value="UniProtKB-UniRule"/>
</dbReference>
<dbReference type="RefSeq" id="WP_095698082.1">
    <property type="nucleotide sequence ID" value="NZ_CP016782.1"/>
</dbReference>
<dbReference type="Gene3D" id="3.40.50.300">
    <property type="entry name" value="P-loop containing nucleotide triphosphate hydrolases"/>
    <property type="match status" value="1"/>
</dbReference>
<comment type="catalytic activity">
    <reaction evidence="3">
        <text>3'-dephospho-CoA + ATP = ADP + CoA + H(+)</text>
        <dbReference type="Rhea" id="RHEA:18245"/>
        <dbReference type="ChEBI" id="CHEBI:15378"/>
        <dbReference type="ChEBI" id="CHEBI:30616"/>
        <dbReference type="ChEBI" id="CHEBI:57287"/>
        <dbReference type="ChEBI" id="CHEBI:57328"/>
        <dbReference type="ChEBI" id="CHEBI:456216"/>
        <dbReference type="EC" id="2.7.1.24"/>
    </reaction>
</comment>
<dbReference type="AlphaFoldDB" id="A0A249LFW4"/>